<dbReference type="SMART" id="SM00257">
    <property type="entry name" value="LysM"/>
    <property type="match status" value="1"/>
</dbReference>
<dbReference type="InterPro" id="IPR036779">
    <property type="entry name" value="LysM_dom_sf"/>
</dbReference>
<reference evidence="3" key="1">
    <citation type="journal article" date="2019" name="Int. J. Syst. Evol. Microbiol.">
        <title>The Global Catalogue of Microorganisms (GCM) 10K type strain sequencing project: providing services to taxonomists for standard genome sequencing and annotation.</title>
        <authorList>
            <consortium name="The Broad Institute Genomics Platform"/>
            <consortium name="The Broad Institute Genome Sequencing Center for Infectious Disease"/>
            <person name="Wu L."/>
            <person name="Ma J."/>
        </authorList>
    </citation>
    <scope>NUCLEOTIDE SEQUENCE [LARGE SCALE GENOMIC DNA]</scope>
    <source>
        <strain evidence="3">KCTC 52487</strain>
    </source>
</reference>
<proteinExistence type="predicted"/>
<evidence type="ECO:0000313" key="3">
    <source>
        <dbReference type="Proteomes" id="UP001595379"/>
    </source>
</evidence>
<name>A0ABV6ZUM6_9PROT</name>
<dbReference type="InterPro" id="IPR013783">
    <property type="entry name" value="Ig-like_fold"/>
</dbReference>
<dbReference type="InterPro" id="IPR018392">
    <property type="entry name" value="LysM"/>
</dbReference>
<feature type="domain" description="LysM" evidence="1">
    <location>
        <begin position="267"/>
        <end position="316"/>
    </location>
</feature>
<dbReference type="PANTHER" id="PTHR34700">
    <property type="entry name" value="POTASSIUM BINDING PROTEIN KBP"/>
    <property type="match status" value="1"/>
</dbReference>
<organism evidence="2 3">
    <name type="scientific">Hyphobacterium vulgare</name>
    <dbReference type="NCBI Taxonomy" id="1736751"/>
    <lineage>
        <taxon>Bacteria</taxon>
        <taxon>Pseudomonadati</taxon>
        <taxon>Pseudomonadota</taxon>
        <taxon>Alphaproteobacteria</taxon>
        <taxon>Maricaulales</taxon>
        <taxon>Maricaulaceae</taxon>
        <taxon>Hyphobacterium</taxon>
    </lineage>
</organism>
<dbReference type="InterPro" id="IPR052196">
    <property type="entry name" value="Bact_Kbp"/>
</dbReference>
<dbReference type="Gene3D" id="3.10.350.10">
    <property type="entry name" value="LysM domain"/>
    <property type="match status" value="1"/>
</dbReference>
<gene>
    <name evidence="2" type="ORF">ACFOOR_03225</name>
</gene>
<dbReference type="Proteomes" id="UP001595379">
    <property type="component" value="Unassembled WGS sequence"/>
</dbReference>
<dbReference type="RefSeq" id="WP_343163990.1">
    <property type="nucleotide sequence ID" value="NZ_JBHRSV010000001.1"/>
</dbReference>
<evidence type="ECO:0000259" key="1">
    <source>
        <dbReference type="PROSITE" id="PS51782"/>
    </source>
</evidence>
<accession>A0ABV6ZUM6</accession>
<keyword evidence="3" id="KW-1185">Reference proteome</keyword>
<protein>
    <submittedName>
        <fullName evidence="2">LysM peptidoglycan-binding domain-containing protein</fullName>
    </submittedName>
</protein>
<dbReference type="Gene3D" id="2.60.40.10">
    <property type="entry name" value="Immunoglobulins"/>
    <property type="match status" value="1"/>
</dbReference>
<sequence length="330" mass="34059">MSATRSIIIAAALGTLAAGVATVFILTRVPAADEGPAPGTSVTQNPSGADDSIAMVAPPSFDVVRVDPRGTAVIAGRGEPGATVSVLVDGESIADLPVNDQGEWVLIVEEPLPAGSVELGLLMVTPGGQEIRSEQIVVVSIPESRAETPLVVLGRPGEASRVLQGPFEGLETGPLALETVDYDEAGGVIFSGRAEPGSRVRVIANGATVGDAAVGQDGRWTVRAGDALAPGVYDLQVDMIRPDGTVAAVIVLPFERVAPEALNLGEGSVIVQPGNSLWRIARRIYGEGIQYTVIYEANADQIRDPDVIYPGQVFATPPQGDGDSETPDGD</sequence>
<comment type="caution">
    <text evidence="2">The sequence shown here is derived from an EMBL/GenBank/DDBJ whole genome shotgun (WGS) entry which is preliminary data.</text>
</comment>
<dbReference type="CDD" id="cd00118">
    <property type="entry name" value="LysM"/>
    <property type="match status" value="1"/>
</dbReference>
<dbReference type="PROSITE" id="PS51782">
    <property type="entry name" value="LYSM"/>
    <property type="match status" value="1"/>
</dbReference>
<dbReference type="PANTHER" id="PTHR34700:SF4">
    <property type="entry name" value="PHAGE-LIKE ELEMENT PBSX PROTEIN XKDP"/>
    <property type="match status" value="1"/>
</dbReference>
<dbReference type="Pfam" id="PF01476">
    <property type="entry name" value="LysM"/>
    <property type="match status" value="1"/>
</dbReference>
<evidence type="ECO:0000313" key="2">
    <source>
        <dbReference type="EMBL" id="MFC2925110.1"/>
    </source>
</evidence>
<dbReference type="EMBL" id="JBHRSV010000001">
    <property type="protein sequence ID" value="MFC2925110.1"/>
    <property type="molecule type" value="Genomic_DNA"/>
</dbReference>